<protein>
    <submittedName>
        <fullName evidence="7">Type 1 fimbrial protein</fullName>
    </submittedName>
</protein>
<dbReference type="InterPro" id="IPR036937">
    <property type="entry name" value="Adhesion_dom_fimbrial_sf"/>
</dbReference>
<dbReference type="RefSeq" id="WP_083264110.1">
    <property type="nucleotide sequence ID" value="NZ_CP143736.1"/>
</dbReference>
<feature type="chain" id="PRO_5046483509" evidence="5">
    <location>
        <begin position="37"/>
        <end position="209"/>
    </location>
</feature>
<name>A0ABX4VDK2_9ENTR</name>
<evidence type="ECO:0000256" key="2">
    <source>
        <dbReference type="ARBA" id="ARBA00006671"/>
    </source>
</evidence>
<proteinExistence type="inferred from homology"/>
<evidence type="ECO:0000256" key="3">
    <source>
        <dbReference type="ARBA" id="ARBA00022729"/>
    </source>
</evidence>
<comment type="caution">
    <text evidence="7">The sequence shown here is derived from an EMBL/GenBank/DDBJ whole genome shotgun (WGS) entry which is preliminary data.</text>
</comment>
<keyword evidence="8" id="KW-1185">Reference proteome</keyword>
<evidence type="ECO:0000313" key="7">
    <source>
        <dbReference type="EMBL" id="PNF66374.1"/>
    </source>
</evidence>
<dbReference type="SUPFAM" id="SSF49401">
    <property type="entry name" value="Bacterial adhesins"/>
    <property type="match status" value="1"/>
</dbReference>
<feature type="domain" description="Fimbrial-type adhesion" evidence="6">
    <location>
        <begin position="53"/>
        <end position="209"/>
    </location>
</feature>
<evidence type="ECO:0000256" key="4">
    <source>
        <dbReference type="ARBA" id="ARBA00023263"/>
    </source>
</evidence>
<dbReference type="Pfam" id="PF00419">
    <property type="entry name" value="Fimbrial"/>
    <property type="match status" value="1"/>
</dbReference>
<dbReference type="PANTHER" id="PTHR33420">
    <property type="entry name" value="FIMBRIAL SUBUNIT ELFA-RELATED"/>
    <property type="match status" value="1"/>
</dbReference>
<evidence type="ECO:0000313" key="8">
    <source>
        <dbReference type="Proteomes" id="UP000236063"/>
    </source>
</evidence>
<dbReference type="EMBL" id="POUR01000002">
    <property type="protein sequence ID" value="PNF66374.1"/>
    <property type="molecule type" value="Genomic_DNA"/>
</dbReference>
<sequence>MYGARGEMMFTLAVRLPWIKRAALMLLMADAVPVVAGEHDGEEVQGNAGWLYVTGAMREAACQLEMSSRWQSIELPAVSAYQLLRPGDSGEPTPFTLRLTGCMRSAGSVLNCQNNTMAWSSQQPIVTLTFTAAADAQTPELFQVKGAEGIGLRLRDAQGNILRPGVTSAPQFLIPGDNQLSFTVAPERTAAALKADAFRATLDFKLHYQ</sequence>
<evidence type="ECO:0000256" key="1">
    <source>
        <dbReference type="ARBA" id="ARBA00004561"/>
    </source>
</evidence>
<dbReference type="InterPro" id="IPR008966">
    <property type="entry name" value="Adhesion_dom_sf"/>
</dbReference>
<reference evidence="7 8" key="1">
    <citation type="submission" date="2018-01" db="EMBL/GenBank/DDBJ databases">
        <title>Multi-drug resistant Enterobacter species isolated from the International Space Station and comparative genomic analyses with human pathogenic strains.</title>
        <authorList>
            <person name="Singh N.K."/>
            <person name="Bezdan D."/>
            <person name="McIntyre A."/>
            <person name="Sielaff A.C."/>
            <person name="Wheeler K."/>
            <person name="Mason C."/>
            <person name="Venkateswaran K."/>
        </authorList>
    </citation>
    <scope>NUCLEOTIDE SEQUENCE [LARGE SCALE GENOMIC DNA]</scope>
    <source>
        <strain evidence="7 8">IF2SW-P2</strain>
    </source>
</reference>
<keyword evidence="4" id="KW-0281">Fimbrium</keyword>
<gene>
    <name evidence="7" type="ORF">C1167_24110</name>
</gene>
<dbReference type="InterPro" id="IPR050263">
    <property type="entry name" value="Bact_Fimbrial_Adh_Pro"/>
</dbReference>
<dbReference type="PANTHER" id="PTHR33420:SF3">
    <property type="entry name" value="FIMBRIAL SUBUNIT ELFA"/>
    <property type="match status" value="1"/>
</dbReference>
<dbReference type="InterPro" id="IPR000259">
    <property type="entry name" value="Adhesion_dom_fimbrial"/>
</dbReference>
<evidence type="ECO:0000256" key="5">
    <source>
        <dbReference type="SAM" id="SignalP"/>
    </source>
</evidence>
<evidence type="ECO:0000259" key="6">
    <source>
        <dbReference type="Pfam" id="PF00419"/>
    </source>
</evidence>
<feature type="signal peptide" evidence="5">
    <location>
        <begin position="1"/>
        <end position="36"/>
    </location>
</feature>
<comment type="similarity">
    <text evidence="2">Belongs to the fimbrial protein family.</text>
</comment>
<dbReference type="Gene3D" id="2.60.40.1090">
    <property type="entry name" value="Fimbrial-type adhesion domain"/>
    <property type="match status" value="1"/>
</dbReference>
<comment type="subcellular location">
    <subcellularLocation>
        <location evidence="1">Fimbrium</location>
    </subcellularLocation>
</comment>
<dbReference type="Proteomes" id="UP000236063">
    <property type="component" value="Unassembled WGS sequence"/>
</dbReference>
<organism evidence="7 8">
    <name type="scientific">Enterobacter bugandensis</name>
    <dbReference type="NCBI Taxonomy" id="881260"/>
    <lineage>
        <taxon>Bacteria</taxon>
        <taxon>Pseudomonadati</taxon>
        <taxon>Pseudomonadota</taxon>
        <taxon>Gammaproteobacteria</taxon>
        <taxon>Enterobacterales</taxon>
        <taxon>Enterobacteriaceae</taxon>
        <taxon>Enterobacter</taxon>
    </lineage>
</organism>
<keyword evidence="3 5" id="KW-0732">Signal</keyword>
<accession>A0ABX4VDK2</accession>